<dbReference type="EMBL" id="JAPMSZ010000004">
    <property type="protein sequence ID" value="KAJ5105026.1"/>
    <property type="molecule type" value="Genomic_DNA"/>
</dbReference>
<evidence type="ECO:0000313" key="1">
    <source>
        <dbReference type="EMBL" id="KAJ5105026.1"/>
    </source>
</evidence>
<reference evidence="1" key="2">
    <citation type="journal article" date="2023" name="IMA Fungus">
        <title>Comparative genomic study of the Penicillium genus elucidates a diverse pangenome and 15 lateral gene transfer events.</title>
        <authorList>
            <person name="Petersen C."/>
            <person name="Sorensen T."/>
            <person name="Nielsen M.R."/>
            <person name="Sondergaard T.E."/>
            <person name="Sorensen J.L."/>
            <person name="Fitzpatrick D.A."/>
            <person name="Frisvad J.C."/>
            <person name="Nielsen K.L."/>
        </authorList>
    </citation>
    <scope>NUCLEOTIDE SEQUENCE</scope>
    <source>
        <strain evidence="1">IBT 34128</strain>
    </source>
</reference>
<dbReference type="Proteomes" id="UP001141434">
    <property type="component" value="Unassembled WGS sequence"/>
</dbReference>
<name>A0A9W9FRD7_9EURO</name>
<keyword evidence="2" id="KW-1185">Reference proteome</keyword>
<protein>
    <submittedName>
        <fullName evidence="1">Uncharacterized protein</fullName>
    </submittedName>
</protein>
<gene>
    <name evidence="1" type="ORF">NUU61_002373</name>
</gene>
<reference evidence="1" key="1">
    <citation type="submission" date="2022-11" db="EMBL/GenBank/DDBJ databases">
        <authorList>
            <person name="Petersen C."/>
        </authorList>
    </citation>
    <scope>NUCLEOTIDE SEQUENCE</scope>
    <source>
        <strain evidence="1">IBT 34128</strain>
    </source>
</reference>
<sequence>MVDGKCSHCFHGKVTGIRNEVVWRNIDQIVSIQYPAEHDCPIDGFGNIQLIVWNFITLLTAGNFRRNVLEAAVNDAGDFWTFLLAATVDDLSLRLVHPTVMDLLAQPSQRGGKLGIRQSQCLAKIPSGRIRQVHEVEVGVQNLQLGAGGRAGGPLSSGGKWDSRRCKRTLGKGSSDVSSLDTVPNQREAVIYPLLQAFIDVLGQICIARTAQKLSVTRTQVGFEDT</sequence>
<organism evidence="1 2">
    <name type="scientific">Penicillium alfredii</name>
    <dbReference type="NCBI Taxonomy" id="1506179"/>
    <lineage>
        <taxon>Eukaryota</taxon>
        <taxon>Fungi</taxon>
        <taxon>Dikarya</taxon>
        <taxon>Ascomycota</taxon>
        <taxon>Pezizomycotina</taxon>
        <taxon>Eurotiomycetes</taxon>
        <taxon>Eurotiomycetidae</taxon>
        <taxon>Eurotiales</taxon>
        <taxon>Aspergillaceae</taxon>
        <taxon>Penicillium</taxon>
    </lineage>
</organism>
<evidence type="ECO:0000313" key="2">
    <source>
        <dbReference type="Proteomes" id="UP001141434"/>
    </source>
</evidence>
<comment type="caution">
    <text evidence="1">The sequence shown here is derived from an EMBL/GenBank/DDBJ whole genome shotgun (WGS) entry which is preliminary data.</text>
</comment>
<dbReference type="GeneID" id="81392123"/>
<dbReference type="AlphaFoldDB" id="A0A9W9FRD7"/>
<dbReference type="RefSeq" id="XP_056514022.1">
    <property type="nucleotide sequence ID" value="XM_056652955.1"/>
</dbReference>
<accession>A0A9W9FRD7</accession>
<proteinExistence type="predicted"/>